<keyword evidence="1" id="KW-1133">Transmembrane helix</keyword>
<dbReference type="Pfam" id="PF06127">
    <property type="entry name" value="Mpo1-like"/>
    <property type="match status" value="1"/>
</dbReference>
<dbReference type="AlphaFoldDB" id="A0A222P6M3"/>
<evidence type="ECO:0000256" key="1">
    <source>
        <dbReference type="SAM" id="Phobius"/>
    </source>
</evidence>
<dbReference type="GO" id="GO:0046521">
    <property type="term" value="P:sphingoid catabolic process"/>
    <property type="evidence" value="ECO:0007669"/>
    <property type="project" value="TreeGrafter"/>
</dbReference>
<feature type="transmembrane region" description="Helical" evidence="1">
    <location>
        <begin position="73"/>
        <end position="93"/>
    </location>
</feature>
<dbReference type="GO" id="GO:0016020">
    <property type="term" value="C:membrane"/>
    <property type="evidence" value="ECO:0007669"/>
    <property type="project" value="GOC"/>
</dbReference>
<feature type="transmembrane region" description="Helical" evidence="1">
    <location>
        <begin position="99"/>
        <end position="117"/>
    </location>
</feature>
<keyword evidence="1" id="KW-0812">Transmembrane</keyword>
<dbReference type="InterPro" id="IPR009305">
    <property type="entry name" value="Mpo1-like"/>
</dbReference>
<keyword evidence="1" id="KW-0472">Membrane</keyword>
<dbReference type="Proteomes" id="UP000201728">
    <property type="component" value="Chromosome"/>
</dbReference>
<evidence type="ECO:0008006" key="4">
    <source>
        <dbReference type="Google" id="ProtNLM"/>
    </source>
</evidence>
<proteinExistence type="predicted"/>
<accession>A0A222P6M3</accession>
<sequence>MKTFIEQAHFYAEYHQKPVTLYTHLVGVPLIIFSLMIFLGFFHLIVPGVMDTTLASIATVVLLIYYFLLNWRLALVLTPILFFLLWLAHLISWAGPTSFALWTFIITFVLGWALQLGGHYIEGKRPALVDNFWQTLIAPLFLTAEIFFKYGRMKTLETAIHGEPATPTVVKNATVEKPPADDTM</sequence>
<dbReference type="PANTHER" id="PTHR28026">
    <property type="entry name" value="DUF962 DOMAIN PROTEIN (AFU_ORTHOLOGUE AFUA_8G05310)"/>
    <property type="match status" value="1"/>
</dbReference>
<keyword evidence="3" id="KW-1185">Reference proteome</keyword>
<dbReference type="OrthoDB" id="5515308at2"/>
<dbReference type="KEGG" id="lcd:clem_14785"/>
<dbReference type="EMBL" id="CP016397">
    <property type="protein sequence ID" value="ASQ47482.1"/>
    <property type="molecule type" value="Genomic_DNA"/>
</dbReference>
<dbReference type="RefSeq" id="WP_094092204.1">
    <property type="nucleotide sequence ID" value="NZ_CP016397.1"/>
</dbReference>
<feature type="transmembrane region" description="Helical" evidence="1">
    <location>
        <begin position="21"/>
        <end position="46"/>
    </location>
</feature>
<dbReference type="PANTHER" id="PTHR28026:SF9">
    <property type="entry name" value="2-HYDROXY-PALMITIC ACID DIOXYGENASE MPO1"/>
    <property type="match status" value="1"/>
</dbReference>
<feature type="transmembrane region" description="Helical" evidence="1">
    <location>
        <begin position="52"/>
        <end position="68"/>
    </location>
</feature>
<evidence type="ECO:0000313" key="3">
    <source>
        <dbReference type="Proteomes" id="UP000201728"/>
    </source>
</evidence>
<organism evidence="2 3">
    <name type="scientific">Legionella clemsonensis</name>
    <dbReference type="NCBI Taxonomy" id="1867846"/>
    <lineage>
        <taxon>Bacteria</taxon>
        <taxon>Pseudomonadati</taxon>
        <taxon>Pseudomonadota</taxon>
        <taxon>Gammaproteobacteria</taxon>
        <taxon>Legionellales</taxon>
        <taxon>Legionellaceae</taxon>
        <taxon>Legionella</taxon>
    </lineage>
</organism>
<gene>
    <name evidence="2" type="ORF">clem_14785</name>
</gene>
<name>A0A222P6M3_9GAMM</name>
<reference evidence="2 3" key="1">
    <citation type="submission" date="2016-07" db="EMBL/GenBank/DDBJ databases">
        <authorList>
            <person name="Hassler H."/>
        </authorList>
    </citation>
    <scope>NUCLEOTIDE SEQUENCE [LARGE SCALE GENOMIC DNA]</scope>
    <source>
        <strain evidence="2 3">CDC-D5610</strain>
    </source>
</reference>
<evidence type="ECO:0000313" key="2">
    <source>
        <dbReference type="EMBL" id="ASQ47482.1"/>
    </source>
</evidence>
<protein>
    <recommendedName>
        <fullName evidence="4">Transmembrane protein</fullName>
    </recommendedName>
</protein>